<gene>
    <name evidence="2" type="ORF">ACJHVH_09330</name>
</gene>
<dbReference type="Proteomes" id="UP001624684">
    <property type="component" value="Unassembled WGS sequence"/>
</dbReference>
<dbReference type="RefSeq" id="WP_407069647.1">
    <property type="nucleotide sequence ID" value="NZ_JBJJXE010000044.1"/>
</dbReference>
<name>A0ABW8UD35_9GAMM</name>
<keyword evidence="1" id="KW-1133">Transmembrane helix</keyword>
<evidence type="ECO:0000313" key="2">
    <source>
        <dbReference type="EMBL" id="MFL1733170.1"/>
    </source>
</evidence>
<reference evidence="2 3" key="1">
    <citation type="submission" date="2024-11" db="EMBL/GenBank/DDBJ databases">
        <title>First Report of Moraxella oculi in Brazil in an Infectious Bovine Keratoconjunctivitis Outbreak.</title>
        <authorList>
            <person name="Carvalho C.V."/>
            <person name="Domingues R."/>
            <person name="Coutinho C."/>
            <person name="Honorio N.T.B.S."/>
            <person name="Faza D.R.L.R."/>
            <person name="Carvalho W.A."/>
            <person name="Machado A.B.F."/>
            <person name="Martins M.F."/>
            <person name="Gaspar E.B."/>
        </authorList>
    </citation>
    <scope>NUCLEOTIDE SEQUENCE [LARGE SCALE GENOMIC DNA]</scope>
    <source>
        <strain evidence="2 3">2117LE</strain>
    </source>
</reference>
<evidence type="ECO:0000313" key="3">
    <source>
        <dbReference type="Proteomes" id="UP001624684"/>
    </source>
</evidence>
<keyword evidence="1" id="KW-0812">Transmembrane</keyword>
<accession>A0ABW8UD35</accession>
<sequence length="164" mass="19315">MSLKDRIILVVGSIVNMVFYGLYLKYQVYDKSFEKANPYLILSKHYNIPTKEELEMIVNEMTNYEHSSLGDFYAGNSRSFSRSFKHDMTEKGKLEARKQNLVKLETLQDRDVYCKGEIQIESGVDLDIRTHKKTFFVKASWNPRNECRTYWWGGKNPRALQQKP</sequence>
<keyword evidence="3" id="KW-1185">Reference proteome</keyword>
<organism evidence="2 3">
    <name type="scientific">Moraxella oculi</name>
    <dbReference type="NCBI Taxonomy" id="2940516"/>
    <lineage>
        <taxon>Bacteria</taxon>
        <taxon>Pseudomonadati</taxon>
        <taxon>Pseudomonadota</taxon>
        <taxon>Gammaproteobacteria</taxon>
        <taxon>Moraxellales</taxon>
        <taxon>Moraxellaceae</taxon>
        <taxon>Moraxella</taxon>
    </lineage>
</organism>
<feature type="transmembrane region" description="Helical" evidence="1">
    <location>
        <begin position="6"/>
        <end position="24"/>
    </location>
</feature>
<comment type="caution">
    <text evidence="2">The sequence shown here is derived from an EMBL/GenBank/DDBJ whole genome shotgun (WGS) entry which is preliminary data.</text>
</comment>
<proteinExistence type="predicted"/>
<keyword evidence="1" id="KW-0472">Membrane</keyword>
<dbReference type="EMBL" id="JBJJXE010000044">
    <property type="protein sequence ID" value="MFL1733170.1"/>
    <property type="molecule type" value="Genomic_DNA"/>
</dbReference>
<evidence type="ECO:0000256" key="1">
    <source>
        <dbReference type="SAM" id="Phobius"/>
    </source>
</evidence>
<protein>
    <submittedName>
        <fullName evidence="2">Uncharacterized protein</fullName>
    </submittedName>
</protein>